<protein>
    <recommendedName>
        <fullName evidence="3">VacJ</fullName>
    </recommendedName>
</protein>
<sequence length="111" mass="13054">MDFFRINRTAVVTRPKPALIAWANEIFPEDPVSFEDMDQHDEQDIFLLPDLDGVEEVEAYLKQNVSDLLGALLEDWCMDESDWPSPLDWELFVRFFEYHIETVVVDTVEED</sequence>
<dbReference type="OrthoDB" id="8602450at2"/>
<evidence type="ECO:0008006" key="3">
    <source>
        <dbReference type="Google" id="ProtNLM"/>
    </source>
</evidence>
<dbReference type="EMBL" id="VOOR01000057">
    <property type="protein sequence ID" value="TXB61484.1"/>
    <property type="molecule type" value="Genomic_DNA"/>
</dbReference>
<reference evidence="1 2" key="1">
    <citation type="submission" date="2019-08" db="EMBL/GenBank/DDBJ databases">
        <title>Genome of Phaeodactylibacter luteus.</title>
        <authorList>
            <person name="Bowman J.P."/>
        </authorList>
    </citation>
    <scope>NUCLEOTIDE SEQUENCE [LARGE SCALE GENOMIC DNA]</scope>
    <source>
        <strain evidence="1 2">KCTC 42180</strain>
    </source>
</reference>
<gene>
    <name evidence="1" type="ORF">FRY97_18895</name>
</gene>
<organism evidence="1 2">
    <name type="scientific">Phaeodactylibacter luteus</name>
    <dbReference type="NCBI Taxonomy" id="1564516"/>
    <lineage>
        <taxon>Bacteria</taxon>
        <taxon>Pseudomonadati</taxon>
        <taxon>Bacteroidota</taxon>
        <taxon>Saprospiria</taxon>
        <taxon>Saprospirales</taxon>
        <taxon>Haliscomenobacteraceae</taxon>
        <taxon>Phaeodactylibacter</taxon>
    </lineage>
</organism>
<keyword evidence="2" id="KW-1185">Reference proteome</keyword>
<comment type="caution">
    <text evidence="1">The sequence shown here is derived from an EMBL/GenBank/DDBJ whole genome shotgun (WGS) entry which is preliminary data.</text>
</comment>
<evidence type="ECO:0000313" key="1">
    <source>
        <dbReference type="EMBL" id="TXB61484.1"/>
    </source>
</evidence>
<dbReference type="Proteomes" id="UP000321580">
    <property type="component" value="Unassembled WGS sequence"/>
</dbReference>
<name>A0A5C6RHJ0_9BACT</name>
<accession>A0A5C6RHJ0</accession>
<dbReference type="RefSeq" id="WP_147169137.1">
    <property type="nucleotide sequence ID" value="NZ_VOOR01000057.1"/>
</dbReference>
<dbReference type="AlphaFoldDB" id="A0A5C6RHJ0"/>
<evidence type="ECO:0000313" key="2">
    <source>
        <dbReference type="Proteomes" id="UP000321580"/>
    </source>
</evidence>
<proteinExistence type="predicted"/>